<feature type="transmembrane region" description="Helical" evidence="1">
    <location>
        <begin position="166"/>
        <end position="186"/>
    </location>
</feature>
<dbReference type="PATRIC" id="fig|1341157.4.peg.462"/>
<dbReference type="OrthoDB" id="1821213at2"/>
<organism evidence="2 3">
    <name type="scientific">Ruminococcus flavefaciens 007c</name>
    <dbReference type="NCBI Taxonomy" id="1341157"/>
    <lineage>
        <taxon>Bacteria</taxon>
        <taxon>Bacillati</taxon>
        <taxon>Bacillota</taxon>
        <taxon>Clostridia</taxon>
        <taxon>Eubacteriales</taxon>
        <taxon>Oscillospiraceae</taxon>
        <taxon>Ruminococcus</taxon>
    </lineage>
</organism>
<dbReference type="RefSeq" id="WP_037296846.1">
    <property type="nucleotide sequence ID" value="NZ_ATAX01000008.1"/>
</dbReference>
<keyword evidence="1" id="KW-1133">Transmembrane helix</keyword>
<gene>
    <name evidence="2" type="ORF">RF007C_10940</name>
</gene>
<comment type="caution">
    <text evidence="2">The sequence shown here is derived from an EMBL/GenBank/DDBJ whole genome shotgun (WGS) entry which is preliminary data.</text>
</comment>
<dbReference type="AlphaFoldDB" id="W7UHZ7"/>
<keyword evidence="1" id="KW-0812">Transmembrane</keyword>
<proteinExistence type="predicted"/>
<evidence type="ECO:0000313" key="3">
    <source>
        <dbReference type="Proteomes" id="UP000019365"/>
    </source>
</evidence>
<dbReference type="Proteomes" id="UP000019365">
    <property type="component" value="Unassembled WGS sequence"/>
</dbReference>
<sequence>MISFRIKGTAVRIGFSFLVFNALIFLLRESSQVCAFYAACIFHECGHLTALWLTGSSPSYIVFGCTGIRIGVRGNGAVSVLRSLIVLLAGPAANVTVYFITKLTDCGGELALLNLTAAAYNMLPYRSLDGGAAIALFTEGRPFESAAEILLTVLRLLIASAAALAVWKYGITALPLLIAAAAPLILRDV</sequence>
<evidence type="ECO:0000313" key="2">
    <source>
        <dbReference type="EMBL" id="EWM54846.1"/>
    </source>
</evidence>
<feature type="transmembrane region" description="Helical" evidence="1">
    <location>
        <begin position="84"/>
        <end position="101"/>
    </location>
</feature>
<feature type="transmembrane region" description="Helical" evidence="1">
    <location>
        <begin position="51"/>
        <end position="72"/>
    </location>
</feature>
<dbReference type="eggNOG" id="COG1994">
    <property type="taxonomic scope" value="Bacteria"/>
</dbReference>
<evidence type="ECO:0000256" key="1">
    <source>
        <dbReference type="SAM" id="Phobius"/>
    </source>
</evidence>
<keyword evidence="3" id="KW-1185">Reference proteome</keyword>
<protein>
    <recommendedName>
        <fullName evidence="4">Peptidase M50 domain-containing protein</fullName>
    </recommendedName>
</protein>
<evidence type="ECO:0008006" key="4">
    <source>
        <dbReference type="Google" id="ProtNLM"/>
    </source>
</evidence>
<dbReference type="EMBL" id="ATAX01000008">
    <property type="protein sequence ID" value="EWM54846.1"/>
    <property type="molecule type" value="Genomic_DNA"/>
</dbReference>
<keyword evidence="1" id="KW-0472">Membrane</keyword>
<name>W7UHZ7_RUMFL</name>
<reference evidence="2 3" key="1">
    <citation type="journal article" date="2014" name="PLoS ONE">
        <title>Rumen cellulosomics: divergent fiber-degrading strategies revealed by comparative genome-wide analysis of six ruminococcal strains.</title>
        <authorList>
            <person name="Dassa B."/>
            <person name="Borovok I."/>
            <person name="Ruimy-Israeli V."/>
            <person name="Lamed R."/>
            <person name="Flint H.J."/>
            <person name="Duncan S.H."/>
            <person name="Henrissat B."/>
            <person name="Coutinho P."/>
            <person name="Morrison M."/>
            <person name="Mosoni P."/>
            <person name="Yeoman C.J."/>
            <person name="White B.A."/>
            <person name="Bayer E.A."/>
        </authorList>
    </citation>
    <scope>NUCLEOTIDE SEQUENCE [LARGE SCALE GENOMIC DNA]</scope>
    <source>
        <strain evidence="2 3">007c</strain>
    </source>
</reference>
<accession>W7UHZ7</accession>